<sequence length="95" mass="10648">MTWLILLAKGLFLAVWGVLFSNFFTSYPHEVTIVLFVILGFMILMHAMQAAVFITALRKRVPLTLGDKLSLLVFGVFGLLGIKYKYADQMSDTSS</sequence>
<keyword evidence="1" id="KW-0472">Membrane</keyword>
<keyword evidence="3" id="KW-1185">Reference proteome</keyword>
<gene>
    <name evidence="2" type="ORF">QWJ08_13290</name>
</gene>
<keyword evidence="1" id="KW-0812">Transmembrane</keyword>
<protein>
    <submittedName>
        <fullName evidence="2">DUF1145 domain-containing protein</fullName>
    </submittedName>
</protein>
<feature type="transmembrane region" description="Helical" evidence="1">
    <location>
        <begin position="33"/>
        <end position="57"/>
    </location>
</feature>
<dbReference type="InterPro" id="IPR009525">
    <property type="entry name" value="DUF1145"/>
</dbReference>
<name>A0ABT7Y2T4_9VIBR</name>
<reference evidence="2" key="1">
    <citation type="submission" date="2024-05" db="EMBL/GenBank/DDBJ databases">
        <title>Genome Sequences of Four Agar- Degrading Marine Bacteria.</title>
        <authorList>
            <person name="Phillips E.K."/>
            <person name="Shaffer J.C."/>
            <person name="Henson M.W."/>
            <person name="Temperton B."/>
            <person name="Thrash C.J."/>
            <person name="Martin M.O."/>
        </authorList>
    </citation>
    <scope>NUCLEOTIDE SEQUENCE</scope>
    <source>
        <strain evidence="2">EKP203</strain>
    </source>
</reference>
<proteinExistence type="predicted"/>
<dbReference type="PANTHER" id="PTHR38775">
    <property type="entry name" value="INNER MEMBRANE PROTEIN-RELATED"/>
    <property type="match status" value="1"/>
</dbReference>
<organism evidence="2 3">
    <name type="scientific">Vibrio agarivorans</name>
    <dbReference type="NCBI Taxonomy" id="153622"/>
    <lineage>
        <taxon>Bacteria</taxon>
        <taxon>Pseudomonadati</taxon>
        <taxon>Pseudomonadota</taxon>
        <taxon>Gammaproteobacteria</taxon>
        <taxon>Vibrionales</taxon>
        <taxon>Vibrionaceae</taxon>
        <taxon>Vibrio</taxon>
    </lineage>
</organism>
<keyword evidence="1" id="KW-1133">Transmembrane helix</keyword>
<dbReference type="PANTHER" id="PTHR38775:SF1">
    <property type="entry name" value="INNER MEMBRANE PROTEIN"/>
    <property type="match status" value="1"/>
</dbReference>
<dbReference type="RefSeq" id="WP_289962307.1">
    <property type="nucleotide sequence ID" value="NZ_JAUEOZ010000001.1"/>
</dbReference>
<accession>A0ABT7Y2T4</accession>
<comment type="caution">
    <text evidence="2">The sequence shown here is derived from an EMBL/GenBank/DDBJ whole genome shotgun (WGS) entry which is preliminary data.</text>
</comment>
<evidence type="ECO:0000256" key="1">
    <source>
        <dbReference type="SAM" id="Phobius"/>
    </source>
</evidence>
<dbReference type="Proteomes" id="UP001169719">
    <property type="component" value="Unassembled WGS sequence"/>
</dbReference>
<dbReference type="EMBL" id="JAUEOZ010000001">
    <property type="protein sequence ID" value="MDN2482333.1"/>
    <property type="molecule type" value="Genomic_DNA"/>
</dbReference>
<feature type="transmembrane region" description="Helical" evidence="1">
    <location>
        <begin position="69"/>
        <end position="87"/>
    </location>
</feature>
<evidence type="ECO:0000313" key="2">
    <source>
        <dbReference type="EMBL" id="MDN2482333.1"/>
    </source>
</evidence>
<evidence type="ECO:0000313" key="3">
    <source>
        <dbReference type="Proteomes" id="UP001169719"/>
    </source>
</evidence>
<dbReference type="Pfam" id="PF06611">
    <property type="entry name" value="DUF1145"/>
    <property type="match status" value="1"/>
</dbReference>